<feature type="region of interest" description="Disordered" evidence="1">
    <location>
        <begin position="21"/>
        <end position="53"/>
    </location>
</feature>
<accession>A0A0L0UU53</accession>
<name>A0A0L0UU53_9BASI</name>
<comment type="caution">
    <text evidence="2">The sequence shown here is derived from an EMBL/GenBank/DDBJ whole genome shotgun (WGS) entry which is preliminary data.</text>
</comment>
<feature type="non-terminal residue" evidence="2">
    <location>
        <position position="1"/>
    </location>
</feature>
<reference evidence="3" key="1">
    <citation type="submission" date="2014-03" db="EMBL/GenBank/DDBJ databases">
        <title>The Genome Sequence of Puccinia striiformis f. sp. tritici PST-78.</title>
        <authorList>
            <consortium name="The Broad Institute Genome Sequencing Platform"/>
            <person name="Cuomo C."/>
            <person name="Hulbert S."/>
            <person name="Chen X."/>
            <person name="Walker B."/>
            <person name="Young S.K."/>
            <person name="Zeng Q."/>
            <person name="Gargeya S."/>
            <person name="Fitzgerald M."/>
            <person name="Haas B."/>
            <person name="Abouelleil A."/>
            <person name="Alvarado L."/>
            <person name="Arachchi H.M."/>
            <person name="Berlin A.M."/>
            <person name="Chapman S.B."/>
            <person name="Goldberg J."/>
            <person name="Griggs A."/>
            <person name="Gujja S."/>
            <person name="Hansen M."/>
            <person name="Howarth C."/>
            <person name="Imamovic A."/>
            <person name="Larimer J."/>
            <person name="McCowan C."/>
            <person name="Montmayeur A."/>
            <person name="Murphy C."/>
            <person name="Neiman D."/>
            <person name="Pearson M."/>
            <person name="Priest M."/>
            <person name="Roberts A."/>
            <person name="Saif S."/>
            <person name="Shea T."/>
            <person name="Sisk P."/>
            <person name="Sykes S."/>
            <person name="Wortman J."/>
            <person name="Nusbaum C."/>
            <person name="Birren B."/>
        </authorList>
    </citation>
    <scope>NUCLEOTIDE SEQUENCE [LARGE SCALE GENOMIC DNA]</scope>
    <source>
        <strain evidence="3">race PST-78</strain>
    </source>
</reference>
<feature type="compositionally biased region" description="Basic and acidic residues" evidence="1">
    <location>
        <begin position="41"/>
        <end position="53"/>
    </location>
</feature>
<dbReference type="EMBL" id="AJIL01000265">
    <property type="protein sequence ID" value="KNE90294.1"/>
    <property type="molecule type" value="Genomic_DNA"/>
</dbReference>
<dbReference type="Proteomes" id="UP000054564">
    <property type="component" value="Unassembled WGS sequence"/>
</dbReference>
<gene>
    <name evidence="2" type="ORF">PSTG_16249</name>
</gene>
<protein>
    <submittedName>
        <fullName evidence="2">Uncharacterized protein</fullName>
    </submittedName>
</protein>
<organism evidence="2 3">
    <name type="scientific">Puccinia striiformis f. sp. tritici PST-78</name>
    <dbReference type="NCBI Taxonomy" id="1165861"/>
    <lineage>
        <taxon>Eukaryota</taxon>
        <taxon>Fungi</taxon>
        <taxon>Dikarya</taxon>
        <taxon>Basidiomycota</taxon>
        <taxon>Pucciniomycotina</taxon>
        <taxon>Pucciniomycetes</taxon>
        <taxon>Pucciniales</taxon>
        <taxon>Pucciniaceae</taxon>
        <taxon>Puccinia</taxon>
    </lineage>
</organism>
<evidence type="ECO:0000313" key="3">
    <source>
        <dbReference type="Proteomes" id="UP000054564"/>
    </source>
</evidence>
<evidence type="ECO:0000256" key="1">
    <source>
        <dbReference type="SAM" id="MobiDB-lite"/>
    </source>
</evidence>
<dbReference type="AlphaFoldDB" id="A0A0L0UU53"/>
<proteinExistence type="predicted"/>
<evidence type="ECO:0000313" key="2">
    <source>
        <dbReference type="EMBL" id="KNE90294.1"/>
    </source>
</evidence>
<sequence>ITSHVDVVGTKFSRPQQRPWKAFTSPLGYTPGAVRRGPPAELHEESTRARPARRDVTQVVFPRRFHPIYQPCSGAPWASGGILVVSTYHTSLSADRRTPIGG</sequence>
<keyword evidence="3" id="KW-1185">Reference proteome</keyword>